<dbReference type="SUPFAM" id="SSF46689">
    <property type="entry name" value="Homeodomain-like"/>
    <property type="match status" value="1"/>
</dbReference>
<dbReference type="eggNOG" id="ENOG502S1HM">
    <property type="taxonomic scope" value="Eukaryota"/>
</dbReference>
<evidence type="ECO:0000313" key="3">
    <source>
        <dbReference type="EMBL" id="EOA20463.1"/>
    </source>
</evidence>
<dbReference type="STRING" id="81985.R0HA35"/>
<dbReference type="Gene3D" id="1.10.246.220">
    <property type="match status" value="1"/>
</dbReference>
<name>R0HA35_9BRAS</name>
<organism evidence="3 4">
    <name type="scientific">Capsella rubella</name>
    <dbReference type="NCBI Taxonomy" id="81985"/>
    <lineage>
        <taxon>Eukaryota</taxon>
        <taxon>Viridiplantae</taxon>
        <taxon>Streptophyta</taxon>
        <taxon>Embryophyta</taxon>
        <taxon>Tracheophyta</taxon>
        <taxon>Spermatophyta</taxon>
        <taxon>Magnoliopsida</taxon>
        <taxon>eudicotyledons</taxon>
        <taxon>Gunneridae</taxon>
        <taxon>Pentapetalae</taxon>
        <taxon>rosids</taxon>
        <taxon>malvids</taxon>
        <taxon>Brassicales</taxon>
        <taxon>Brassicaceae</taxon>
        <taxon>Camelineae</taxon>
        <taxon>Capsella</taxon>
    </lineage>
</organism>
<feature type="compositionally biased region" description="Basic and acidic residues" evidence="1">
    <location>
        <begin position="239"/>
        <end position="262"/>
    </location>
</feature>
<dbReference type="InterPro" id="IPR001005">
    <property type="entry name" value="SANT/Myb"/>
</dbReference>
<feature type="region of interest" description="Disordered" evidence="1">
    <location>
        <begin position="210"/>
        <end position="404"/>
    </location>
</feature>
<feature type="compositionally biased region" description="Polar residues" evidence="1">
    <location>
        <begin position="390"/>
        <end position="404"/>
    </location>
</feature>
<keyword evidence="4" id="KW-1185">Reference proteome</keyword>
<feature type="compositionally biased region" description="Polar residues" evidence="1">
    <location>
        <begin position="229"/>
        <end position="238"/>
    </location>
</feature>
<dbReference type="KEGG" id="crb:17882878"/>
<dbReference type="OrthoDB" id="608866at2759"/>
<dbReference type="AlphaFoldDB" id="R0HA35"/>
<evidence type="ECO:0000313" key="4">
    <source>
        <dbReference type="Proteomes" id="UP000029121"/>
    </source>
</evidence>
<proteinExistence type="predicted"/>
<feature type="domain" description="Myb-like" evidence="2">
    <location>
        <begin position="429"/>
        <end position="490"/>
    </location>
</feature>
<dbReference type="PROSITE" id="PS50090">
    <property type="entry name" value="MYB_LIKE"/>
    <property type="match status" value="1"/>
</dbReference>
<protein>
    <recommendedName>
        <fullName evidence="2">Myb-like domain-containing protein</fullName>
    </recommendedName>
</protein>
<sequence>KKKRFVTFMCLFIHLPQYASLLFITFPLLRLESANFKTETDEIEKMKMRAKAILVRSSPNSLDPYPSLPSLPDDEANDLSTTQCDTDVDIVPDTFVERDVPPKKRHCLGTNENTNRGVSLEPLLNLDACIVCEVADERVSRCCGIDCLLSFHGECLYADLGDNSEDLANPFCPYCWLKILTLKSKTLREKAVNAEKAVFMYLDKELKSRGEDRTLSGSENGNREHSVDSTDIVSNQELQGEKDGCSSKEEQVQVEKDFDISRGENISLIEETDQPEENQGKVGTDKVIDEIGASEREERIASEKFQDAEDENNDETAKDQTRVRTGAGKRGYVSTFLSMQESFSGKEQDQHQQNDKQRRRRGIELNTIDSESDTSSKGSSNERNGEDVTEQVTLSAPVTSPSGKVYNQQATTRFVAKSKTVRDISFFNKDQRRRLLWTFEEEEMLKVGVEKFAAEANKNMPWRKILEMGEKVFHETRTPSDLKDKWRNMVGARLGQKKDKTAH</sequence>
<evidence type="ECO:0000256" key="1">
    <source>
        <dbReference type="SAM" id="MobiDB-lite"/>
    </source>
</evidence>
<accession>R0HA35</accession>
<dbReference type="PANTHER" id="PTHR47863">
    <property type="entry name" value="RING/FYVE/PHD ZINC FINGER SUPERFAMILY PROTEIN"/>
    <property type="match status" value="1"/>
</dbReference>
<reference evidence="4" key="1">
    <citation type="journal article" date="2013" name="Nat. Genet.">
        <title>The Capsella rubella genome and the genomic consequences of rapid mating system evolution.</title>
        <authorList>
            <person name="Slotte T."/>
            <person name="Hazzouri K.M."/>
            <person name="Agren J.A."/>
            <person name="Koenig D."/>
            <person name="Maumus F."/>
            <person name="Guo Y.L."/>
            <person name="Steige K."/>
            <person name="Platts A.E."/>
            <person name="Escobar J.S."/>
            <person name="Newman L.K."/>
            <person name="Wang W."/>
            <person name="Mandakova T."/>
            <person name="Vello E."/>
            <person name="Smith L.M."/>
            <person name="Henz S.R."/>
            <person name="Steffen J."/>
            <person name="Takuno S."/>
            <person name="Brandvain Y."/>
            <person name="Coop G."/>
            <person name="Andolfatto P."/>
            <person name="Hu T.T."/>
            <person name="Blanchette M."/>
            <person name="Clark R.M."/>
            <person name="Quesneville H."/>
            <person name="Nordborg M."/>
            <person name="Gaut B.S."/>
            <person name="Lysak M.A."/>
            <person name="Jenkins J."/>
            <person name="Grimwood J."/>
            <person name="Chapman J."/>
            <person name="Prochnik S."/>
            <person name="Shu S."/>
            <person name="Rokhsar D."/>
            <person name="Schmutz J."/>
            <person name="Weigel D."/>
            <person name="Wright S.I."/>
        </authorList>
    </citation>
    <scope>NUCLEOTIDE SEQUENCE [LARGE SCALE GENOMIC DNA]</scope>
    <source>
        <strain evidence="4">cv. Monte Gargano</strain>
    </source>
</reference>
<dbReference type="PANTHER" id="PTHR47863:SF2">
    <property type="entry name" value="MYB-LIKE DOMAIN-CONTAINING PROTEIN"/>
    <property type="match status" value="1"/>
</dbReference>
<dbReference type="Proteomes" id="UP000029121">
    <property type="component" value="Unassembled WGS sequence"/>
</dbReference>
<dbReference type="SMART" id="SM00717">
    <property type="entry name" value="SANT"/>
    <property type="match status" value="1"/>
</dbReference>
<dbReference type="InterPro" id="IPR009057">
    <property type="entry name" value="Homeodomain-like_sf"/>
</dbReference>
<gene>
    <name evidence="3" type="ORF">CARUB_v10000776mg</name>
</gene>
<dbReference type="EMBL" id="KB870810">
    <property type="protein sequence ID" value="EOA20463.1"/>
    <property type="molecule type" value="Genomic_DNA"/>
</dbReference>
<feature type="compositionally biased region" description="Basic and acidic residues" evidence="1">
    <location>
        <begin position="283"/>
        <end position="307"/>
    </location>
</feature>
<dbReference type="CDD" id="cd11660">
    <property type="entry name" value="SANT_TRF"/>
    <property type="match status" value="1"/>
</dbReference>
<feature type="compositionally biased region" description="Basic and acidic residues" evidence="1">
    <location>
        <begin position="344"/>
        <end position="356"/>
    </location>
</feature>
<feature type="non-terminal residue" evidence="3">
    <location>
        <position position="1"/>
    </location>
</feature>
<evidence type="ECO:0000259" key="2">
    <source>
        <dbReference type="PROSITE" id="PS50090"/>
    </source>
</evidence>